<proteinExistence type="predicted"/>
<dbReference type="InParanoid" id="A0A2H3CVM3"/>
<dbReference type="AlphaFoldDB" id="A0A2H3CVM3"/>
<accession>A0A2H3CVM3</accession>
<reference evidence="2" key="1">
    <citation type="journal article" date="2017" name="Nat. Ecol. Evol.">
        <title>Genome expansion and lineage-specific genetic innovations in the forest pathogenic fungi Armillaria.</title>
        <authorList>
            <person name="Sipos G."/>
            <person name="Prasanna A.N."/>
            <person name="Walter M.C."/>
            <person name="O'Connor E."/>
            <person name="Balint B."/>
            <person name="Krizsan K."/>
            <person name="Kiss B."/>
            <person name="Hess J."/>
            <person name="Varga T."/>
            <person name="Slot J."/>
            <person name="Riley R."/>
            <person name="Boka B."/>
            <person name="Rigling D."/>
            <person name="Barry K."/>
            <person name="Lee J."/>
            <person name="Mihaltcheva S."/>
            <person name="LaButti K."/>
            <person name="Lipzen A."/>
            <person name="Waldron R."/>
            <person name="Moloney N.M."/>
            <person name="Sperisen C."/>
            <person name="Kredics L."/>
            <person name="Vagvoelgyi C."/>
            <person name="Patrignani A."/>
            <person name="Fitzpatrick D."/>
            <person name="Nagy I."/>
            <person name="Doyle S."/>
            <person name="Anderson J.B."/>
            <person name="Grigoriev I.V."/>
            <person name="Gueldener U."/>
            <person name="Muensterkoetter M."/>
            <person name="Nagy L.G."/>
        </authorList>
    </citation>
    <scope>NUCLEOTIDE SEQUENCE [LARGE SCALE GENOMIC DNA]</scope>
    <source>
        <strain evidence="2">Ar21-2</strain>
    </source>
</reference>
<name>A0A2H3CVM3_ARMGA</name>
<gene>
    <name evidence="1" type="ORF">ARMGADRAFT_677194</name>
</gene>
<organism evidence="1 2">
    <name type="scientific">Armillaria gallica</name>
    <name type="common">Bulbous honey fungus</name>
    <name type="synonym">Armillaria bulbosa</name>
    <dbReference type="NCBI Taxonomy" id="47427"/>
    <lineage>
        <taxon>Eukaryota</taxon>
        <taxon>Fungi</taxon>
        <taxon>Dikarya</taxon>
        <taxon>Basidiomycota</taxon>
        <taxon>Agaricomycotina</taxon>
        <taxon>Agaricomycetes</taxon>
        <taxon>Agaricomycetidae</taxon>
        <taxon>Agaricales</taxon>
        <taxon>Marasmiineae</taxon>
        <taxon>Physalacriaceae</taxon>
        <taxon>Armillaria</taxon>
    </lineage>
</organism>
<sequence length="53" mass="6010">MPPMKNGYLRFMYCFGAYFQVECILHIVIHAQRNEGLGDSKASAMIPSRTQMG</sequence>
<evidence type="ECO:0000313" key="2">
    <source>
        <dbReference type="Proteomes" id="UP000217790"/>
    </source>
</evidence>
<dbReference type="EMBL" id="KZ293708">
    <property type="protein sequence ID" value="PBK83252.1"/>
    <property type="molecule type" value="Genomic_DNA"/>
</dbReference>
<keyword evidence="2" id="KW-1185">Reference proteome</keyword>
<dbReference type="Proteomes" id="UP000217790">
    <property type="component" value="Unassembled WGS sequence"/>
</dbReference>
<protein>
    <submittedName>
        <fullName evidence="1">Uncharacterized protein</fullName>
    </submittedName>
</protein>
<evidence type="ECO:0000313" key="1">
    <source>
        <dbReference type="EMBL" id="PBK83252.1"/>
    </source>
</evidence>